<evidence type="ECO:0000313" key="3">
    <source>
        <dbReference type="EMBL" id="RHN08495.1"/>
    </source>
</evidence>
<reference evidence="1 6" key="2">
    <citation type="submission" date="2019-10" db="EMBL/GenBank/DDBJ databases">
        <title>Roseburia spp. ameliorate alcoholic fatty liver via restoration of gut barrier function.</title>
        <authorList>
            <person name="Seo B."/>
            <person name="Ko G."/>
        </authorList>
    </citation>
    <scope>NUCLEOTIDE SEQUENCE [LARGE SCALE GENOMIC DNA]</scope>
    <source>
        <strain evidence="1 6">SNUG30017</strain>
    </source>
</reference>
<name>A0A1Q6SEG6_9FIRM</name>
<dbReference type="GO" id="GO:0030246">
    <property type="term" value="F:carbohydrate binding"/>
    <property type="evidence" value="ECO:0007669"/>
    <property type="project" value="InterPro"/>
</dbReference>
<evidence type="ECO:0000313" key="6">
    <source>
        <dbReference type="Proteomes" id="UP000479531"/>
    </source>
</evidence>
<dbReference type="CDD" id="cd09024">
    <property type="entry name" value="Aldose_epim_lacX"/>
    <property type="match status" value="1"/>
</dbReference>
<evidence type="ECO:0000313" key="1">
    <source>
        <dbReference type="EMBL" id="MVQ45603.1"/>
    </source>
</evidence>
<dbReference type="EMBL" id="WGGT01000007">
    <property type="protein sequence ID" value="MVQ45603.1"/>
    <property type="molecule type" value="Genomic_DNA"/>
</dbReference>
<comment type="caution">
    <text evidence="1">The sequence shown here is derived from an EMBL/GenBank/DDBJ whole genome shotgun (WGS) entry which is preliminary data.</text>
</comment>
<sequence length="302" mass="34459">MKCLYEEETDMRYTLENENLKVEIDSFGAEIKSVKRKSDNFEYMWCGDKKYWGRTSPVLFPFVGAPKNKEYRYDGKTYTMGQHGFARDMEFTLEAQTEENISFVLTDTAETCEKYPFHFALHIGYELCKNEVKVNWTVENTDTKELYFSIGAHPAFNCPVHGEENKTGYGLKFGGLADTIHHHGNTPDGMAVMEDKVLALKDGCVTFTEGFFDECTYMVEGKQTGEVSLLDREGIPYVTVKFDTPLFAVWSPEGKNAPFVCIEPWYGRCDATDFTGTLQQRDYENMLPQGGTFKAAYSIAYL</sequence>
<dbReference type="Proteomes" id="UP000283513">
    <property type="component" value="Unassembled WGS sequence"/>
</dbReference>
<dbReference type="Gene3D" id="2.70.98.10">
    <property type="match status" value="1"/>
</dbReference>
<dbReference type="InterPro" id="IPR011013">
    <property type="entry name" value="Gal_mutarotase_sf_dom"/>
</dbReference>
<reference evidence="4 5" key="1">
    <citation type="submission" date="2018-08" db="EMBL/GenBank/DDBJ databases">
        <title>A genome reference for cultivated species of the human gut microbiota.</title>
        <authorList>
            <person name="Zou Y."/>
            <person name="Xue W."/>
            <person name="Luo G."/>
        </authorList>
    </citation>
    <scope>NUCLEOTIDE SEQUENCE [LARGE SCALE GENOMIC DNA]</scope>
    <source>
        <strain evidence="3 5">AF31-21AC</strain>
        <strain evidence="2 4">AM37-1AC</strain>
    </source>
</reference>
<dbReference type="GO" id="GO:0016853">
    <property type="term" value="F:isomerase activity"/>
    <property type="evidence" value="ECO:0007669"/>
    <property type="project" value="InterPro"/>
</dbReference>
<protein>
    <submittedName>
        <fullName evidence="1">Aldose 1-epimerase family protein</fullName>
    </submittedName>
</protein>
<accession>A0A1Q6SEG6</accession>
<evidence type="ECO:0000313" key="5">
    <source>
        <dbReference type="Proteomes" id="UP000283586"/>
    </source>
</evidence>
<organism evidence="1 6">
    <name type="scientific">Roseburia intestinalis</name>
    <dbReference type="NCBI Taxonomy" id="166486"/>
    <lineage>
        <taxon>Bacteria</taxon>
        <taxon>Bacillati</taxon>
        <taxon>Bacillota</taxon>
        <taxon>Clostridia</taxon>
        <taxon>Lachnospirales</taxon>
        <taxon>Lachnospiraceae</taxon>
        <taxon>Roseburia</taxon>
    </lineage>
</organism>
<dbReference type="Proteomes" id="UP000479531">
    <property type="component" value="Unassembled WGS sequence"/>
</dbReference>
<proteinExistence type="predicted"/>
<dbReference type="PANTHER" id="PTHR11122:SF13">
    <property type="entry name" value="GLUCOSE-6-PHOSPHATE 1-EPIMERASE"/>
    <property type="match status" value="1"/>
</dbReference>
<dbReference type="EMBL" id="QSHO01000010">
    <property type="protein sequence ID" value="RHC16216.1"/>
    <property type="molecule type" value="Genomic_DNA"/>
</dbReference>
<dbReference type="GO" id="GO:0005975">
    <property type="term" value="P:carbohydrate metabolic process"/>
    <property type="evidence" value="ECO:0007669"/>
    <property type="project" value="InterPro"/>
</dbReference>
<evidence type="ECO:0000313" key="4">
    <source>
        <dbReference type="Proteomes" id="UP000283513"/>
    </source>
</evidence>
<dbReference type="SUPFAM" id="SSF74650">
    <property type="entry name" value="Galactose mutarotase-like"/>
    <property type="match status" value="1"/>
</dbReference>
<evidence type="ECO:0000313" key="2">
    <source>
        <dbReference type="EMBL" id="RHC16216.1"/>
    </source>
</evidence>
<dbReference type="AlphaFoldDB" id="A0A1Q6SEG6"/>
<dbReference type="Pfam" id="PF01263">
    <property type="entry name" value="Aldose_epim"/>
    <property type="match status" value="1"/>
</dbReference>
<dbReference type="InterPro" id="IPR014718">
    <property type="entry name" value="GH-type_carb-bd"/>
</dbReference>
<dbReference type="InterPro" id="IPR008183">
    <property type="entry name" value="Aldose_1/G6P_1-epimerase"/>
</dbReference>
<gene>
    <name evidence="2" type="ORF">DW856_12310</name>
    <name evidence="3" type="ORF">DWZ31_09285</name>
    <name evidence="1" type="ORF">GCK47_07775</name>
</gene>
<dbReference type="EMBL" id="QRQN01000009">
    <property type="protein sequence ID" value="RHN08495.1"/>
    <property type="molecule type" value="Genomic_DNA"/>
</dbReference>
<dbReference type="InterPro" id="IPR037481">
    <property type="entry name" value="LacX"/>
</dbReference>
<dbReference type="Proteomes" id="UP000283586">
    <property type="component" value="Unassembled WGS sequence"/>
</dbReference>
<dbReference type="PANTHER" id="PTHR11122">
    <property type="entry name" value="APOSPORY-ASSOCIATED PROTEIN C-RELATED"/>
    <property type="match status" value="1"/>
</dbReference>